<comment type="subcellular location">
    <subcellularLocation>
        <location evidence="2">Cell membrane</location>
        <topology evidence="2">Multi-pass membrane protein</topology>
    </subcellularLocation>
</comment>
<evidence type="ECO:0000256" key="14">
    <source>
        <dbReference type="ARBA" id="ARBA00023098"/>
    </source>
</evidence>
<evidence type="ECO:0000256" key="17">
    <source>
        <dbReference type="ARBA" id="ARBA00023264"/>
    </source>
</evidence>
<feature type="transmembrane region" description="Helical" evidence="19">
    <location>
        <begin position="177"/>
        <end position="195"/>
    </location>
</feature>
<evidence type="ECO:0000256" key="10">
    <source>
        <dbReference type="ARBA" id="ARBA00022679"/>
    </source>
</evidence>
<evidence type="ECO:0000256" key="7">
    <source>
        <dbReference type="ARBA" id="ARBA00019373"/>
    </source>
</evidence>
<keyword evidence="15 19" id="KW-0472">Membrane</keyword>
<evidence type="ECO:0000256" key="1">
    <source>
        <dbReference type="ARBA" id="ARBA00001698"/>
    </source>
</evidence>
<sequence length="272" mass="29397">MFFTRLISGVILLIIMIAAMILGGDVLFFITALLAFIGLYELYKTYNIHKNMLGYAGMAGAVIYGAMVRFALFAGDEGQQLPMAALIVGFLLIMFVYVFTFPRFKADQAAFAVFGLVYVPVLMLCMYQVRCLEDGLFLTPLIFVSAWGNDTCAYCVGRLIGRHKMAPVLSPKKSVEGAVGGVVGAVILGILYGYFLEEYLPTLGNPMLSCAIICGAGALIAIVGDLAASAIKRNQGIKDYGRLIPGHGGVMDRFDSILFTAPVVYFLALFIG</sequence>
<feature type="transmembrane region" description="Helical" evidence="19">
    <location>
        <begin position="52"/>
        <end position="75"/>
    </location>
</feature>
<dbReference type="GO" id="GO:0005886">
    <property type="term" value="C:plasma membrane"/>
    <property type="evidence" value="ECO:0007669"/>
    <property type="project" value="UniProtKB-SubCell"/>
</dbReference>
<evidence type="ECO:0000256" key="8">
    <source>
        <dbReference type="ARBA" id="ARBA00022475"/>
    </source>
</evidence>
<evidence type="ECO:0000256" key="3">
    <source>
        <dbReference type="ARBA" id="ARBA00005119"/>
    </source>
</evidence>
<dbReference type="PANTHER" id="PTHR46382:SF1">
    <property type="entry name" value="PHOSPHATIDATE CYTIDYLYLTRANSFERASE"/>
    <property type="match status" value="1"/>
</dbReference>
<keyword evidence="13 19" id="KW-1133">Transmembrane helix</keyword>
<dbReference type="Pfam" id="PF01148">
    <property type="entry name" value="CTP_transf_1"/>
    <property type="match status" value="1"/>
</dbReference>
<evidence type="ECO:0000256" key="9">
    <source>
        <dbReference type="ARBA" id="ARBA00022516"/>
    </source>
</evidence>
<dbReference type="EMBL" id="DVIT01000053">
    <property type="protein sequence ID" value="HIS48363.1"/>
    <property type="molecule type" value="Genomic_DNA"/>
</dbReference>
<feature type="transmembrane region" description="Helical" evidence="19">
    <location>
        <begin position="135"/>
        <end position="156"/>
    </location>
</feature>
<dbReference type="PROSITE" id="PS01315">
    <property type="entry name" value="CDS"/>
    <property type="match status" value="1"/>
</dbReference>
<reference evidence="20" key="1">
    <citation type="submission" date="2020-10" db="EMBL/GenBank/DDBJ databases">
        <authorList>
            <person name="Gilroy R."/>
        </authorList>
    </citation>
    <scope>NUCLEOTIDE SEQUENCE</scope>
    <source>
        <strain evidence="20">CHK178-757</strain>
    </source>
</reference>
<name>A0A9D1F651_9FIRM</name>
<proteinExistence type="inferred from homology"/>
<evidence type="ECO:0000256" key="18">
    <source>
        <dbReference type="RuleBase" id="RU003938"/>
    </source>
</evidence>
<evidence type="ECO:0000256" key="11">
    <source>
        <dbReference type="ARBA" id="ARBA00022692"/>
    </source>
</evidence>
<evidence type="ECO:0000256" key="13">
    <source>
        <dbReference type="ARBA" id="ARBA00022989"/>
    </source>
</evidence>
<organism evidence="20 21">
    <name type="scientific">Candidatus Scybalocola faecigallinarum</name>
    <dbReference type="NCBI Taxonomy" id="2840941"/>
    <lineage>
        <taxon>Bacteria</taxon>
        <taxon>Bacillati</taxon>
        <taxon>Bacillota</taxon>
        <taxon>Clostridia</taxon>
        <taxon>Lachnospirales</taxon>
        <taxon>Lachnospiraceae</taxon>
        <taxon>Lachnospiraceae incertae sedis</taxon>
        <taxon>Candidatus Scybalocola (ex Gilroy et al. 2021)</taxon>
    </lineage>
</organism>
<dbReference type="InterPro" id="IPR000374">
    <property type="entry name" value="PC_trans"/>
</dbReference>
<feature type="transmembrane region" description="Helical" evidence="19">
    <location>
        <begin position="111"/>
        <end position="129"/>
    </location>
</feature>
<evidence type="ECO:0000256" key="2">
    <source>
        <dbReference type="ARBA" id="ARBA00004651"/>
    </source>
</evidence>
<feature type="transmembrane region" description="Helical" evidence="19">
    <location>
        <begin position="12"/>
        <end position="40"/>
    </location>
</feature>
<keyword evidence="9" id="KW-0444">Lipid biosynthesis</keyword>
<dbReference type="GO" id="GO:0016024">
    <property type="term" value="P:CDP-diacylglycerol biosynthetic process"/>
    <property type="evidence" value="ECO:0007669"/>
    <property type="project" value="TreeGrafter"/>
</dbReference>
<accession>A0A9D1F651</accession>
<evidence type="ECO:0000256" key="19">
    <source>
        <dbReference type="SAM" id="Phobius"/>
    </source>
</evidence>
<feature type="transmembrane region" description="Helical" evidence="19">
    <location>
        <begin position="207"/>
        <end position="231"/>
    </location>
</feature>
<feature type="transmembrane region" description="Helical" evidence="19">
    <location>
        <begin position="81"/>
        <end position="99"/>
    </location>
</feature>
<dbReference type="AlphaFoldDB" id="A0A9D1F651"/>
<comment type="pathway">
    <text evidence="3 18">Phospholipid metabolism; CDP-diacylglycerol biosynthesis; CDP-diacylglycerol from sn-glycerol 3-phosphate: step 3/3.</text>
</comment>
<keyword evidence="8" id="KW-1003">Cell membrane</keyword>
<evidence type="ECO:0000256" key="6">
    <source>
        <dbReference type="ARBA" id="ARBA00012487"/>
    </source>
</evidence>
<evidence type="ECO:0000256" key="5">
    <source>
        <dbReference type="ARBA" id="ARBA00010185"/>
    </source>
</evidence>
<protein>
    <recommendedName>
        <fullName evidence="7 18">Phosphatidate cytidylyltransferase</fullName>
        <ecNumber evidence="6 18">2.7.7.41</ecNumber>
    </recommendedName>
</protein>
<keyword evidence="12 18" id="KW-0548">Nucleotidyltransferase</keyword>
<keyword evidence="14" id="KW-0443">Lipid metabolism</keyword>
<gene>
    <name evidence="20" type="ORF">IAB46_12580</name>
</gene>
<feature type="transmembrane region" description="Helical" evidence="19">
    <location>
        <begin position="252"/>
        <end position="271"/>
    </location>
</feature>
<dbReference type="EC" id="2.7.7.41" evidence="6 18"/>
<dbReference type="PANTHER" id="PTHR46382">
    <property type="entry name" value="PHOSPHATIDATE CYTIDYLYLTRANSFERASE"/>
    <property type="match status" value="1"/>
</dbReference>
<comment type="pathway">
    <text evidence="4">Lipid metabolism.</text>
</comment>
<keyword evidence="10 18" id="KW-0808">Transferase</keyword>
<evidence type="ECO:0000256" key="12">
    <source>
        <dbReference type="ARBA" id="ARBA00022695"/>
    </source>
</evidence>
<keyword evidence="11 18" id="KW-0812">Transmembrane</keyword>
<reference evidence="20" key="2">
    <citation type="journal article" date="2021" name="PeerJ">
        <title>Extensive microbial diversity within the chicken gut microbiome revealed by metagenomics and culture.</title>
        <authorList>
            <person name="Gilroy R."/>
            <person name="Ravi A."/>
            <person name="Getino M."/>
            <person name="Pursley I."/>
            <person name="Horton D.L."/>
            <person name="Alikhan N.F."/>
            <person name="Baker D."/>
            <person name="Gharbi K."/>
            <person name="Hall N."/>
            <person name="Watson M."/>
            <person name="Adriaenssens E.M."/>
            <person name="Foster-Nyarko E."/>
            <person name="Jarju S."/>
            <person name="Secka A."/>
            <person name="Antonio M."/>
            <person name="Oren A."/>
            <person name="Chaudhuri R.R."/>
            <person name="La Ragione R."/>
            <person name="Hildebrand F."/>
            <person name="Pallen M.J."/>
        </authorList>
    </citation>
    <scope>NUCLEOTIDE SEQUENCE</scope>
    <source>
        <strain evidence="20">CHK178-757</strain>
    </source>
</reference>
<keyword evidence="17" id="KW-1208">Phospholipid metabolism</keyword>
<evidence type="ECO:0000313" key="20">
    <source>
        <dbReference type="EMBL" id="HIS48363.1"/>
    </source>
</evidence>
<comment type="similarity">
    <text evidence="5 18">Belongs to the CDS family.</text>
</comment>
<evidence type="ECO:0000256" key="15">
    <source>
        <dbReference type="ARBA" id="ARBA00023136"/>
    </source>
</evidence>
<dbReference type="GO" id="GO:0004605">
    <property type="term" value="F:phosphatidate cytidylyltransferase activity"/>
    <property type="evidence" value="ECO:0007669"/>
    <property type="project" value="UniProtKB-EC"/>
</dbReference>
<dbReference type="Proteomes" id="UP000823927">
    <property type="component" value="Unassembled WGS sequence"/>
</dbReference>
<comment type="catalytic activity">
    <reaction evidence="1 18">
        <text>a 1,2-diacyl-sn-glycero-3-phosphate + CTP + H(+) = a CDP-1,2-diacyl-sn-glycerol + diphosphate</text>
        <dbReference type="Rhea" id="RHEA:16229"/>
        <dbReference type="ChEBI" id="CHEBI:15378"/>
        <dbReference type="ChEBI" id="CHEBI:33019"/>
        <dbReference type="ChEBI" id="CHEBI:37563"/>
        <dbReference type="ChEBI" id="CHEBI:58332"/>
        <dbReference type="ChEBI" id="CHEBI:58608"/>
        <dbReference type="EC" id="2.7.7.41"/>
    </reaction>
</comment>
<evidence type="ECO:0000256" key="4">
    <source>
        <dbReference type="ARBA" id="ARBA00005189"/>
    </source>
</evidence>
<keyword evidence="16" id="KW-0594">Phospholipid biosynthesis</keyword>
<comment type="caution">
    <text evidence="20">The sequence shown here is derived from an EMBL/GenBank/DDBJ whole genome shotgun (WGS) entry which is preliminary data.</text>
</comment>
<evidence type="ECO:0000256" key="16">
    <source>
        <dbReference type="ARBA" id="ARBA00023209"/>
    </source>
</evidence>
<evidence type="ECO:0000313" key="21">
    <source>
        <dbReference type="Proteomes" id="UP000823927"/>
    </source>
</evidence>